<dbReference type="PANTHER" id="PTHR30383">
    <property type="entry name" value="THIOESTERASE 1/PROTEASE 1/LYSOPHOSPHOLIPASE L1"/>
    <property type="match status" value="1"/>
</dbReference>
<accession>A0A1T5P4D6</accession>
<gene>
    <name evidence="3" type="ORF">SAMN05660461_3726</name>
</gene>
<dbReference type="InterPro" id="IPR036514">
    <property type="entry name" value="SGNH_hydro_sf"/>
</dbReference>
<reference evidence="3 4" key="1">
    <citation type="submission" date="2017-02" db="EMBL/GenBank/DDBJ databases">
        <authorList>
            <person name="Peterson S.W."/>
        </authorList>
    </citation>
    <scope>NUCLEOTIDE SEQUENCE [LARGE SCALE GENOMIC DNA]</scope>
    <source>
        <strain evidence="3 4">DSM 18108</strain>
    </source>
</reference>
<feature type="signal peptide" evidence="1">
    <location>
        <begin position="1"/>
        <end position="28"/>
    </location>
</feature>
<dbReference type="PANTHER" id="PTHR30383:SF29">
    <property type="entry name" value="SGNH HYDROLASE-TYPE ESTERASE DOMAIN-CONTAINING PROTEIN"/>
    <property type="match status" value="1"/>
</dbReference>
<dbReference type="RefSeq" id="WP_079471024.1">
    <property type="nucleotide sequence ID" value="NZ_FUZZ01000003.1"/>
</dbReference>
<feature type="chain" id="PRO_5012278798" evidence="1">
    <location>
        <begin position="29"/>
        <end position="428"/>
    </location>
</feature>
<dbReference type="EMBL" id="FUZZ01000003">
    <property type="protein sequence ID" value="SKD07614.1"/>
    <property type="molecule type" value="Genomic_DNA"/>
</dbReference>
<evidence type="ECO:0000256" key="1">
    <source>
        <dbReference type="SAM" id="SignalP"/>
    </source>
</evidence>
<name>A0A1T5P4D6_9BACT</name>
<keyword evidence="4" id="KW-1185">Reference proteome</keyword>
<keyword evidence="1" id="KW-0732">Signal</keyword>
<evidence type="ECO:0000259" key="2">
    <source>
        <dbReference type="Pfam" id="PF13472"/>
    </source>
</evidence>
<evidence type="ECO:0000313" key="4">
    <source>
        <dbReference type="Proteomes" id="UP000190166"/>
    </source>
</evidence>
<organism evidence="3 4">
    <name type="scientific">Chitinophaga ginsengisegetis</name>
    <dbReference type="NCBI Taxonomy" id="393003"/>
    <lineage>
        <taxon>Bacteria</taxon>
        <taxon>Pseudomonadati</taxon>
        <taxon>Bacteroidota</taxon>
        <taxon>Chitinophagia</taxon>
        <taxon>Chitinophagales</taxon>
        <taxon>Chitinophagaceae</taxon>
        <taxon>Chitinophaga</taxon>
    </lineage>
</organism>
<dbReference type="InterPro" id="IPR013830">
    <property type="entry name" value="SGNH_hydro"/>
</dbReference>
<protein>
    <submittedName>
        <fullName evidence="3">GDSL-like Lipase/Acylhydrolase</fullName>
    </submittedName>
</protein>
<dbReference type="STRING" id="393003.SAMN05660461_3726"/>
<feature type="domain" description="SGNH hydrolase-type esterase" evidence="2">
    <location>
        <begin position="220"/>
        <end position="397"/>
    </location>
</feature>
<proteinExistence type="predicted"/>
<dbReference type="AlphaFoldDB" id="A0A1T5P4D6"/>
<evidence type="ECO:0000313" key="3">
    <source>
        <dbReference type="EMBL" id="SKD07614.1"/>
    </source>
</evidence>
<dbReference type="Gene3D" id="3.40.50.1110">
    <property type="entry name" value="SGNH hydrolase"/>
    <property type="match status" value="1"/>
</dbReference>
<dbReference type="SUPFAM" id="SSF52266">
    <property type="entry name" value="SGNH hydrolase"/>
    <property type="match status" value="1"/>
</dbReference>
<dbReference type="Gene3D" id="2.60.120.1360">
    <property type="match status" value="1"/>
</dbReference>
<dbReference type="Proteomes" id="UP000190166">
    <property type="component" value="Unassembled WGS sequence"/>
</dbReference>
<dbReference type="Pfam" id="PF13472">
    <property type="entry name" value="Lipase_GDSL_2"/>
    <property type="match status" value="1"/>
</dbReference>
<sequence>MNTVRHNNLSAKWVAVLLLILSGFTTYAQQSADAGAIQQDTALYRVFSSLYEADSNVISILHLGDSHVQAGYFPLTVASLLQNQFGYAGRGFVFPYNLAGTNGPEDFKWNSTVRWASERVVDRNKSDVLGPGAIAIISQNDAPTLSFAGKTDGAMDNSFRKVTLLYDAGNTNNTLVVPDATVTVTPAPFPGSSTLSKATLDFLQTSQSFQARWEGTGSGPFRFYGAIMENSRNGVLYHSVGINGAMFQHYNEISNILLAQMAVLKPKLVIISLGTNEAYGGRMDPLAFRDEIDKTVTLIREQDPSVNILLTTPPDCMRAVRKATRKKVGKKKYRTIYSTAYYPNPYISMVTQQIMGYARQHGIACWNFNAVNKAQKGRFAGAWAPDHIHFNARGYQLQGQLLYEALQRSYTHYLQQTKKNPVTSNDRH</sequence>
<keyword evidence="3" id="KW-0378">Hydrolase</keyword>
<dbReference type="GO" id="GO:0016788">
    <property type="term" value="F:hydrolase activity, acting on ester bonds"/>
    <property type="evidence" value="ECO:0007669"/>
    <property type="project" value="UniProtKB-ARBA"/>
</dbReference>
<dbReference type="InterPro" id="IPR051532">
    <property type="entry name" value="Ester_Hydrolysis_Enzymes"/>
</dbReference>